<dbReference type="RefSeq" id="WP_210056429.1">
    <property type="nucleotide sequence ID" value="NZ_BAAAMH010000020.1"/>
</dbReference>
<dbReference type="PANTHER" id="PTHR12304:SF4">
    <property type="entry name" value="URIDINE NUCLEOSIDASE"/>
    <property type="match status" value="1"/>
</dbReference>
<gene>
    <name evidence="5" type="ORF">JOF54_002576</name>
</gene>
<dbReference type="EMBL" id="JAGIOB010000001">
    <property type="protein sequence ID" value="MBP2417654.1"/>
    <property type="molecule type" value="Genomic_DNA"/>
</dbReference>
<keyword evidence="6" id="KW-1185">Reference proteome</keyword>
<comment type="caution">
    <text evidence="5">The sequence shown here is derived from an EMBL/GenBank/DDBJ whole genome shotgun (WGS) entry which is preliminary data.</text>
</comment>
<feature type="region of interest" description="Disordered" evidence="3">
    <location>
        <begin position="67"/>
        <end position="98"/>
    </location>
</feature>
<accession>A0ABS4Z9C3</accession>
<feature type="compositionally biased region" description="Basic and acidic residues" evidence="3">
    <location>
        <begin position="79"/>
        <end position="88"/>
    </location>
</feature>
<evidence type="ECO:0000313" key="5">
    <source>
        <dbReference type="EMBL" id="MBP2417654.1"/>
    </source>
</evidence>
<keyword evidence="1 5" id="KW-0378">Hydrolase</keyword>
<dbReference type="SUPFAM" id="SSF53590">
    <property type="entry name" value="Nucleoside hydrolase"/>
    <property type="match status" value="1"/>
</dbReference>
<dbReference type="InterPro" id="IPR036452">
    <property type="entry name" value="Ribo_hydro-like"/>
</dbReference>
<reference evidence="5 6" key="1">
    <citation type="submission" date="2021-03" db="EMBL/GenBank/DDBJ databases">
        <title>Sequencing the genomes of 1000 actinobacteria strains.</title>
        <authorList>
            <person name="Klenk H.-P."/>
        </authorList>
    </citation>
    <scope>NUCLEOTIDE SEQUENCE [LARGE SCALE GENOMIC DNA]</scope>
    <source>
        <strain evidence="5 6">DSM 12936</strain>
    </source>
</reference>
<dbReference type="InterPro" id="IPR001910">
    <property type="entry name" value="Inosine/uridine_hydrolase_dom"/>
</dbReference>
<dbReference type="Gene3D" id="3.90.245.10">
    <property type="entry name" value="Ribonucleoside hydrolase-like"/>
    <property type="match status" value="1"/>
</dbReference>
<keyword evidence="2 5" id="KW-0326">Glycosidase</keyword>
<dbReference type="PANTHER" id="PTHR12304">
    <property type="entry name" value="INOSINE-URIDINE PREFERRING NUCLEOSIDE HYDROLASE"/>
    <property type="match status" value="1"/>
</dbReference>
<dbReference type="Proteomes" id="UP000758168">
    <property type="component" value="Unassembled WGS sequence"/>
</dbReference>
<evidence type="ECO:0000256" key="3">
    <source>
        <dbReference type="SAM" id="MobiDB-lite"/>
    </source>
</evidence>
<evidence type="ECO:0000256" key="1">
    <source>
        <dbReference type="ARBA" id="ARBA00022801"/>
    </source>
</evidence>
<evidence type="ECO:0000259" key="4">
    <source>
        <dbReference type="Pfam" id="PF01156"/>
    </source>
</evidence>
<dbReference type="Pfam" id="PF01156">
    <property type="entry name" value="IU_nuc_hydro"/>
    <property type="match status" value="1"/>
</dbReference>
<feature type="domain" description="Inosine/uridine-preferring nucleoside hydrolase" evidence="4">
    <location>
        <begin position="4"/>
        <end position="307"/>
    </location>
</feature>
<proteinExistence type="predicted"/>
<dbReference type="EC" id="3.2.2.1" evidence="5"/>
<sequence length="317" mass="33164">MTRIILDTDLAMGAPGSDIDDGFALALAHADPDLQLDLVTTVSGNTDVESATLLTLELAERLGRPDLPVHRGASAPLTRPDRHRDAPEATRSAYGHRAPRPGPAAVALLEHVLAHPGEITLVAVGPLTNVAAALSLDRRLASSVREVVVMGGVFLGQTHATGMPGEFNIWSDPEAAEAVLRCGAPLRFVGLDVTLQVRLTREHARAMVEDGGGFGAFAGESTAAWIDHQAARHPGDPAQADSCALHDPLAVAVVTRPELVTWRDAHVQVVTGDGPARGVMVTDLLDGVDAPAPNCRVATAVDADAFLSHLLSTLGRL</sequence>
<evidence type="ECO:0000256" key="2">
    <source>
        <dbReference type="ARBA" id="ARBA00023295"/>
    </source>
</evidence>
<organism evidence="5 6">
    <name type="scientific">Microlunatus capsulatus</name>
    <dbReference type="NCBI Taxonomy" id="99117"/>
    <lineage>
        <taxon>Bacteria</taxon>
        <taxon>Bacillati</taxon>
        <taxon>Actinomycetota</taxon>
        <taxon>Actinomycetes</taxon>
        <taxon>Propionibacteriales</taxon>
        <taxon>Propionibacteriaceae</taxon>
        <taxon>Microlunatus</taxon>
    </lineage>
</organism>
<name>A0ABS4Z9C3_9ACTN</name>
<evidence type="ECO:0000313" key="6">
    <source>
        <dbReference type="Proteomes" id="UP000758168"/>
    </source>
</evidence>
<dbReference type="InterPro" id="IPR023186">
    <property type="entry name" value="IUNH"/>
</dbReference>
<dbReference type="GO" id="GO:0008477">
    <property type="term" value="F:purine nucleosidase activity"/>
    <property type="evidence" value="ECO:0007669"/>
    <property type="project" value="UniProtKB-EC"/>
</dbReference>
<protein>
    <submittedName>
        <fullName evidence="5">Purine nucleosidase</fullName>
        <ecNumber evidence="5">3.2.2.1</ecNumber>
    </submittedName>
</protein>